<keyword evidence="2" id="KW-1185">Reference proteome</keyword>
<comment type="caution">
    <text evidence="1">The sequence shown here is derived from an EMBL/GenBank/DDBJ whole genome shotgun (WGS) entry which is preliminary data.</text>
</comment>
<dbReference type="RefSeq" id="WP_167045122.1">
    <property type="nucleotide sequence ID" value="NZ_JAAOZB010000001.1"/>
</dbReference>
<evidence type="ECO:0000313" key="1">
    <source>
        <dbReference type="EMBL" id="MBA8817087.1"/>
    </source>
</evidence>
<reference evidence="1 2" key="1">
    <citation type="submission" date="2020-07" db="EMBL/GenBank/DDBJ databases">
        <title>Sequencing the genomes of 1000 actinobacteria strains.</title>
        <authorList>
            <person name="Klenk H.-P."/>
        </authorList>
    </citation>
    <scope>NUCLEOTIDE SEQUENCE [LARGE SCALE GENOMIC DNA]</scope>
    <source>
        <strain evidence="1 2">DSM 27576</strain>
    </source>
</reference>
<organism evidence="1 2">
    <name type="scientific">Microbacterium halimionae</name>
    <dbReference type="NCBI Taxonomy" id="1526413"/>
    <lineage>
        <taxon>Bacteria</taxon>
        <taxon>Bacillati</taxon>
        <taxon>Actinomycetota</taxon>
        <taxon>Actinomycetes</taxon>
        <taxon>Micrococcales</taxon>
        <taxon>Microbacteriaceae</taxon>
        <taxon>Microbacterium</taxon>
    </lineage>
</organism>
<name>A0A7W3JQD4_9MICO</name>
<gene>
    <name evidence="1" type="ORF">FHX48_002181</name>
</gene>
<proteinExistence type="predicted"/>
<dbReference type="EMBL" id="JACGWY010000004">
    <property type="protein sequence ID" value="MBA8817087.1"/>
    <property type="molecule type" value="Genomic_DNA"/>
</dbReference>
<dbReference type="Proteomes" id="UP000526083">
    <property type="component" value="Unassembled WGS sequence"/>
</dbReference>
<accession>A0A7W3JQD4</accession>
<sequence>MSKHRVVILKIVAKQLTVTEASEQYGLGNAEPLGDSFPYPARQAGSFMMVSNSMGVNLPSLR</sequence>
<evidence type="ECO:0000313" key="2">
    <source>
        <dbReference type="Proteomes" id="UP000526083"/>
    </source>
</evidence>
<dbReference type="AlphaFoldDB" id="A0A7W3JQD4"/>
<protein>
    <submittedName>
        <fullName evidence="1">Uncharacterized protein</fullName>
    </submittedName>
</protein>